<dbReference type="Pfam" id="PF00534">
    <property type="entry name" value="Glycos_transf_1"/>
    <property type="match status" value="1"/>
</dbReference>
<organism evidence="2 3">
    <name type="scientific">Echinicola vietnamensis (strain DSM 17526 / LMG 23754 / KMM 6221)</name>
    <dbReference type="NCBI Taxonomy" id="926556"/>
    <lineage>
        <taxon>Bacteria</taxon>
        <taxon>Pseudomonadati</taxon>
        <taxon>Bacteroidota</taxon>
        <taxon>Cytophagia</taxon>
        <taxon>Cytophagales</taxon>
        <taxon>Cyclobacteriaceae</taxon>
        <taxon>Echinicola</taxon>
    </lineage>
</organism>
<dbReference type="RefSeq" id="WP_015267548.1">
    <property type="nucleotide sequence ID" value="NC_019904.1"/>
</dbReference>
<dbReference type="SUPFAM" id="SSF53756">
    <property type="entry name" value="UDP-Glycosyltransferase/glycogen phosphorylase"/>
    <property type="match status" value="1"/>
</dbReference>
<sequence>MKVMGSKELILITKRFPFFKTEAFLESEIKLVAKCYDKVTVYPYEIGSYCRKVPENVVVNCSFSEAYQRKVSRAIQALFSSDFIKAVWAHRKKLKSWKDVAMLLKFISNGRAYAHFFEGKAELLQKTNVVYTYWFNEATYGFLQLRESGKMAASVISRAHRFDIYEDAPNVRSFWPYRKYCLDQLQALYSISEDGKSFLETKYGNNSAIEVSKLGVFDKQQVARKSGDGRSVIVSVSRVAPMKRVDFIKKAVIQYALEHPRQHVKWVHFGDGNGWDKLRDKAGVPSNLTIILKGYVKNEAIYTYYAEQPVDLFTNLSSTEGIPVSIMEAISFGIPIVATKVGGTGEIVGAETGKLLPPNPTLTEVVEGFTEVLEKNIPADQVREFYHENFNAEKNYAAFAQSLSALSTPTKQFQLT</sequence>
<dbReference type="KEGG" id="evi:Echvi_3794"/>
<protein>
    <submittedName>
        <fullName evidence="2">Glycosyltransferase</fullName>
    </submittedName>
</protein>
<keyword evidence="2" id="KW-0808">Transferase</keyword>
<gene>
    <name evidence="2" type="ordered locus">Echvi_3794</name>
</gene>
<dbReference type="STRING" id="926556.Echvi_3794"/>
<dbReference type="EMBL" id="CP003346">
    <property type="protein sequence ID" value="AGA80006.1"/>
    <property type="molecule type" value="Genomic_DNA"/>
</dbReference>
<name>L0G4T3_ECHVK</name>
<dbReference type="GO" id="GO:0016758">
    <property type="term" value="F:hexosyltransferase activity"/>
    <property type="evidence" value="ECO:0007669"/>
    <property type="project" value="TreeGrafter"/>
</dbReference>
<dbReference type="PANTHER" id="PTHR45947:SF3">
    <property type="entry name" value="SULFOQUINOVOSYL TRANSFERASE SQD2"/>
    <property type="match status" value="1"/>
</dbReference>
<dbReference type="AlphaFoldDB" id="L0G4T3"/>
<dbReference type="OrthoDB" id="7560678at2"/>
<evidence type="ECO:0000313" key="2">
    <source>
        <dbReference type="EMBL" id="AGA80006.1"/>
    </source>
</evidence>
<dbReference type="eggNOG" id="COG0438">
    <property type="taxonomic scope" value="Bacteria"/>
</dbReference>
<dbReference type="HOGENOM" id="CLU_055416_0_0_10"/>
<reference evidence="3" key="1">
    <citation type="submission" date="2012-02" db="EMBL/GenBank/DDBJ databases">
        <title>The complete genome of Echinicola vietnamensis DSM 17526.</title>
        <authorList>
            <person name="Lucas S."/>
            <person name="Copeland A."/>
            <person name="Lapidus A."/>
            <person name="Glavina del Rio T."/>
            <person name="Dalin E."/>
            <person name="Tice H."/>
            <person name="Bruce D."/>
            <person name="Goodwin L."/>
            <person name="Pitluck S."/>
            <person name="Peters L."/>
            <person name="Ovchinnikova G."/>
            <person name="Teshima H."/>
            <person name="Kyrpides N."/>
            <person name="Mavromatis K."/>
            <person name="Ivanova N."/>
            <person name="Brettin T."/>
            <person name="Detter J.C."/>
            <person name="Han C."/>
            <person name="Larimer F."/>
            <person name="Land M."/>
            <person name="Hauser L."/>
            <person name="Markowitz V."/>
            <person name="Cheng J.-F."/>
            <person name="Hugenholtz P."/>
            <person name="Woyke T."/>
            <person name="Wu D."/>
            <person name="Brambilla E."/>
            <person name="Klenk H.-P."/>
            <person name="Eisen J.A."/>
        </authorList>
    </citation>
    <scope>NUCLEOTIDE SEQUENCE [LARGE SCALE GENOMIC DNA]</scope>
    <source>
        <strain evidence="3">DSM 17526 / LMG 23754 / KMM 6221</strain>
    </source>
</reference>
<accession>L0G4T3</accession>
<dbReference type="InterPro" id="IPR050194">
    <property type="entry name" value="Glycosyltransferase_grp1"/>
</dbReference>
<dbReference type="Proteomes" id="UP000010796">
    <property type="component" value="Chromosome"/>
</dbReference>
<keyword evidence="3" id="KW-1185">Reference proteome</keyword>
<evidence type="ECO:0000313" key="3">
    <source>
        <dbReference type="Proteomes" id="UP000010796"/>
    </source>
</evidence>
<proteinExistence type="predicted"/>
<feature type="domain" description="Glycosyl transferase family 1" evidence="1">
    <location>
        <begin position="220"/>
        <end position="382"/>
    </location>
</feature>
<evidence type="ECO:0000259" key="1">
    <source>
        <dbReference type="Pfam" id="PF00534"/>
    </source>
</evidence>
<dbReference type="InterPro" id="IPR001296">
    <property type="entry name" value="Glyco_trans_1"/>
</dbReference>
<dbReference type="PANTHER" id="PTHR45947">
    <property type="entry name" value="SULFOQUINOVOSYL TRANSFERASE SQD2"/>
    <property type="match status" value="1"/>
</dbReference>
<dbReference type="Gene3D" id="3.40.50.2000">
    <property type="entry name" value="Glycogen Phosphorylase B"/>
    <property type="match status" value="2"/>
</dbReference>